<proteinExistence type="predicted"/>
<evidence type="ECO:0000259" key="1">
    <source>
        <dbReference type="Pfam" id="PF08874"/>
    </source>
</evidence>
<protein>
    <submittedName>
        <fullName evidence="3">DUF3658 domain-containing protein</fullName>
    </submittedName>
</protein>
<dbReference type="InterPro" id="IPR022123">
    <property type="entry name" value="DUF3658"/>
</dbReference>
<organism evidence="3">
    <name type="scientific">Alkalihalophilus sp. As8PL</name>
    <dbReference type="NCBI Taxonomy" id="3237103"/>
    <lineage>
        <taxon>Bacteria</taxon>
        <taxon>Bacillati</taxon>
        <taxon>Bacillota</taxon>
        <taxon>Bacilli</taxon>
        <taxon>Bacillales</taxon>
        <taxon>Bacillaceae</taxon>
        <taxon>Alkalihalophilus</taxon>
    </lineage>
</organism>
<evidence type="ECO:0000259" key="2">
    <source>
        <dbReference type="Pfam" id="PF12395"/>
    </source>
</evidence>
<dbReference type="Pfam" id="PF12395">
    <property type="entry name" value="DUF3658"/>
    <property type="match status" value="1"/>
</dbReference>
<dbReference type="AlphaFoldDB" id="A0AB39BWR3"/>
<dbReference type="RefSeq" id="WP_368505696.1">
    <property type="nucleotide sequence ID" value="NZ_CP162551.1"/>
</dbReference>
<sequence length="251" mass="29278">MLHILFSHAAKATFTQAFQETIIPFSGEVIVSEPYLQLGSLVDERKRMKELSVIFGIKAGEEERGALLKQFQQQVVKIQDAVNRGHEITFWVGEEAADEIAMMYLIEELDLVNQATCLSLNRVRGPLLVRELPPERLEAHFLPIELSSDAIRQLQLTWNELKKEESDLRIRRADFIYDHLDYSYYDSKLLTLMEENEESLVAKLVGEIYGREPHLPFPFFLWRIMVLVEMNTIEWVEKMEDAMMSKVMIRK</sequence>
<evidence type="ECO:0000313" key="3">
    <source>
        <dbReference type="EMBL" id="XDI38410.1"/>
    </source>
</evidence>
<dbReference type="Pfam" id="PF08874">
    <property type="entry name" value="DUF1835"/>
    <property type="match status" value="1"/>
</dbReference>
<feature type="domain" description="DUF3658" evidence="2">
    <location>
        <begin position="145"/>
        <end position="241"/>
    </location>
</feature>
<dbReference type="EMBL" id="CP162551">
    <property type="protein sequence ID" value="XDI38410.1"/>
    <property type="molecule type" value="Genomic_DNA"/>
</dbReference>
<gene>
    <name evidence="3" type="ORF">AB3N04_08915</name>
</gene>
<name>A0AB39BWR3_9BACI</name>
<dbReference type="InterPro" id="IPR014973">
    <property type="entry name" value="DUF1835"/>
</dbReference>
<feature type="domain" description="DUF1835" evidence="1">
    <location>
        <begin position="2"/>
        <end position="112"/>
    </location>
</feature>
<accession>A0AB39BWR3</accession>
<reference evidence="3" key="1">
    <citation type="submission" date="2024-07" db="EMBL/GenBank/DDBJ databases">
        <title>Identification and characteristics of an arsenic-resistant bacterial isolate, which belongs to a novel species.</title>
        <authorList>
            <person name="Juszczyk A."/>
            <person name="Kowalczyk A."/>
            <person name="Was K."/>
            <person name="Kosowicz W."/>
            <person name="Budzyn A."/>
            <person name="Latowski D."/>
        </authorList>
    </citation>
    <scope>NUCLEOTIDE SEQUENCE</scope>
    <source>
        <strain evidence="3">As8PL</strain>
    </source>
</reference>